<organism evidence="2 3">
    <name type="scientific">Exophiala spinifera</name>
    <dbReference type="NCBI Taxonomy" id="91928"/>
    <lineage>
        <taxon>Eukaryota</taxon>
        <taxon>Fungi</taxon>
        <taxon>Dikarya</taxon>
        <taxon>Ascomycota</taxon>
        <taxon>Pezizomycotina</taxon>
        <taxon>Eurotiomycetes</taxon>
        <taxon>Chaetothyriomycetidae</taxon>
        <taxon>Chaetothyriales</taxon>
        <taxon>Herpotrichiellaceae</taxon>
        <taxon>Exophiala</taxon>
    </lineage>
</organism>
<dbReference type="Proteomes" id="UP000053328">
    <property type="component" value="Unassembled WGS sequence"/>
</dbReference>
<feature type="region of interest" description="Disordered" evidence="1">
    <location>
        <begin position="577"/>
        <end position="608"/>
    </location>
</feature>
<accession>A0A0D2A788</accession>
<dbReference type="AlphaFoldDB" id="A0A0D2A788"/>
<protein>
    <submittedName>
        <fullName evidence="2">Uncharacterized protein</fullName>
    </submittedName>
</protein>
<proteinExistence type="predicted"/>
<evidence type="ECO:0000256" key="1">
    <source>
        <dbReference type="SAM" id="MobiDB-lite"/>
    </source>
</evidence>
<feature type="region of interest" description="Disordered" evidence="1">
    <location>
        <begin position="683"/>
        <end position="753"/>
    </location>
</feature>
<evidence type="ECO:0000313" key="2">
    <source>
        <dbReference type="EMBL" id="KIW20637.1"/>
    </source>
</evidence>
<dbReference type="STRING" id="91928.A0A0D2A788"/>
<feature type="compositionally biased region" description="Low complexity" evidence="1">
    <location>
        <begin position="702"/>
        <end position="717"/>
    </location>
</feature>
<keyword evidence="3" id="KW-1185">Reference proteome</keyword>
<feature type="compositionally biased region" description="Polar residues" evidence="1">
    <location>
        <begin position="585"/>
        <end position="608"/>
    </location>
</feature>
<feature type="region of interest" description="Disordered" evidence="1">
    <location>
        <begin position="205"/>
        <end position="228"/>
    </location>
</feature>
<dbReference type="GeneID" id="27328296"/>
<name>A0A0D2A788_9EURO</name>
<gene>
    <name evidence="2" type="ORF">PV08_01213</name>
</gene>
<dbReference type="RefSeq" id="XP_016240853.1">
    <property type="nucleotide sequence ID" value="XM_016375577.1"/>
</dbReference>
<evidence type="ECO:0000313" key="3">
    <source>
        <dbReference type="Proteomes" id="UP000053328"/>
    </source>
</evidence>
<sequence length="789" mass="88083">MQELNLGGSVFIHRRSDVRLYTDTTVHVSGQVSSPSPNDLLPWCPRSKRLLCLFRISFALDLNLTLITSSRKSFGRFIADWVAEAELWDQLGYDASPVRYDSDQSVASSRALSFQLELKSLNDDGQSATCPETIPAISIKEIQIALHFTHQDSAEALPQTQIPNSETGHRSQSKRHSSVPQDFELRMLSSGKPDHETKCRIPQVDRRPADPEPVAAFDSVGPREKSPSTSLLDGEAFLMLLDMGIRNSISSRPVRPSAGFTRATELESIPLAVISPPCFTHQYAQLFDDQCPFIPAITRWLAAFSLQRSGADDGEVGANLHKSLWLTLARGLRDRNGERALRSLWSSRAYNDFVHDSGGQDTQGCALMLQDDTSRSNDPEYLGYEDNTAGDLLDVEATVDQPANYCASYNREVTSQVVNSQECVAVSESVETWKYKNMAIDAHGASCHCGHSGMPRPRRHSTGNTSQMSDVSMLTAFHEPMTDEFVAQESDSIGGTDWLTQNVIRMHPLMQHEQDLFLVEGVESHGKWRRLNEADHHAWSEGEPCGLTFGKQDECLRPYTWCQQTCFESQTALHPGYHDSEHNPSDSTPSQESIESMSGDLRQSSSNTSLAEALGGEHLLWHMWKRRPSVAPRGEEDVLEMKMMYETDPDMKLFSTGWTFDSSPSNTGHNDAFMLDEAANGLRQSQGQRNEPMHPVADKRSYSSSSDSSSSSSSSSYVGRTTSEPKPQRRGSYIKRFSWGGRSHASDASRLEMTKLNDRTMEVKRRKTLDDYESMEKAALDDDSSDMLF</sequence>
<dbReference type="VEuPathDB" id="FungiDB:PV08_01213"/>
<feature type="region of interest" description="Disordered" evidence="1">
    <location>
        <begin position="159"/>
        <end position="181"/>
    </location>
</feature>
<reference evidence="2 3" key="1">
    <citation type="submission" date="2015-01" db="EMBL/GenBank/DDBJ databases">
        <title>The Genome Sequence of Exophiala spinifera CBS89968.</title>
        <authorList>
            <consortium name="The Broad Institute Genomics Platform"/>
            <person name="Cuomo C."/>
            <person name="de Hoog S."/>
            <person name="Gorbushina A."/>
            <person name="Stielow B."/>
            <person name="Teixiera M."/>
            <person name="Abouelleil A."/>
            <person name="Chapman S.B."/>
            <person name="Priest M."/>
            <person name="Young S.K."/>
            <person name="Wortman J."/>
            <person name="Nusbaum C."/>
            <person name="Birren B."/>
        </authorList>
    </citation>
    <scope>NUCLEOTIDE SEQUENCE [LARGE SCALE GENOMIC DNA]</scope>
    <source>
        <strain evidence="2 3">CBS 89968</strain>
    </source>
</reference>
<dbReference type="OrthoDB" id="4112397at2759"/>
<dbReference type="EMBL" id="KN847492">
    <property type="protein sequence ID" value="KIW20637.1"/>
    <property type="molecule type" value="Genomic_DNA"/>
</dbReference>
<feature type="compositionally biased region" description="Basic and acidic residues" evidence="1">
    <location>
        <begin position="744"/>
        <end position="753"/>
    </location>
</feature>
<dbReference type="HOGENOM" id="CLU_017897_0_0_1"/>